<keyword evidence="5" id="KW-1185">Reference proteome</keyword>
<name>A0A2C6DP53_9GAMM</name>
<dbReference type="SUPFAM" id="SSF51905">
    <property type="entry name" value="FAD/NAD(P)-binding domain"/>
    <property type="match status" value="1"/>
</dbReference>
<evidence type="ECO:0000256" key="1">
    <source>
        <dbReference type="ARBA" id="ARBA00038079"/>
    </source>
</evidence>
<dbReference type="EMBL" id="PDDX01000001">
    <property type="protein sequence ID" value="PHI30574.1"/>
    <property type="molecule type" value="Genomic_DNA"/>
</dbReference>
<evidence type="ECO:0000259" key="3">
    <source>
        <dbReference type="Pfam" id="PF01494"/>
    </source>
</evidence>
<dbReference type="PANTHER" id="PTHR42685:SF22">
    <property type="entry name" value="CONDITIONED MEDIUM FACTOR RECEPTOR 1"/>
    <property type="match status" value="1"/>
</dbReference>
<gene>
    <name evidence="4" type="ORF">CRN84_15110</name>
</gene>
<dbReference type="Pfam" id="PF01494">
    <property type="entry name" value="FAD_binding_3"/>
    <property type="match status" value="1"/>
</dbReference>
<dbReference type="Proteomes" id="UP000224974">
    <property type="component" value="Unassembled WGS sequence"/>
</dbReference>
<evidence type="ECO:0000313" key="5">
    <source>
        <dbReference type="Proteomes" id="UP000224974"/>
    </source>
</evidence>
<dbReference type="STRING" id="1111728.GCA_000427805_00128"/>
<dbReference type="NCBIfam" id="NF008519">
    <property type="entry name" value="PRK11445.1"/>
    <property type="match status" value="1"/>
</dbReference>
<organism evidence="4 5">
    <name type="scientific">Budvicia aquatica</name>
    <dbReference type="NCBI Taxonomy" id="82979"/>
    <lineage>
        <taxon>Bacteria</taxon>
        <taxon>Pseudomonadati</taxon>
        <taxon>Pseudomonadota</taxon>
        <taxon>Gammaproteobacteria</taxon>
        <taxon>Enterobacterales</taxon>
        <taxon>Budviciaceae</taxon>
        <taxon>Budvicia</taxon>
    </lineage>
</organism>
<dbReference type="PANTHER" id="PTHR42685">
    <property type="entry name" value="GERANYLGERANYL DIPHOSPHATE REDUCTASE"/>
    <property type="match status" value="1"/>
</dbReference>
<dbReference type="OrthoDB" id="103324at2"/>
<evidence type="ECO:0000256" key="2">
    <source>
        <dbReference type="ARBA" id="ARBA00040363"/>
    </source>
</evidence>
<comment type="similarity">
    <text evidence="1">Belongs to the CbrA family.</text>
</comment>
<proteinExistence type="inferred from homology"/>
<dbReference type="AlphaFoldDB" id="A0A2C6DP53"/>
<accession>A0A2C6DP53</accession>
<dbReference type="InterPro" id="IPR036188">
    <property type="entry name" value="FAD/NAD-bd_sf"/>
</dbReference>
<sequence>MMDYDIAIIGLGPAGATLARLLNPNLKVIAFDKKQQTGEQGFQKPCGGLLATDSQRSFVRFNLNLPTSVLANPQIFSVKTFDLQTQIIRNYQRTYVNINRHQFDLWLKTLIPQTVDVRHDTLCKQMIKQDDGYQITFVENGIEQQVSARFVVGADGANSMIRRNLYPDHQIRKYLSIQQWFEDCHPVPFYSCIFDRAVTDCYSWSISKDGYFIIGGAFEMKNANQRFEQLKEKLIPYAFTFNKVLKTEKCVVLCPSKFSDFRCGKDNLFLIGEAAGFISASSLEGISYALDSAEILSKIFNANDATPNKTYHTRTLKLRIKLFSKMVKAAILTSPLLRKWIMKSKISHISVENQFGRQ</sequence>
<dbReference type="InterPro" id="IPR002938">
    <property type="entry name" value="FAD-bd"/>
</dbReference>
<evidence type="ECO:0000313" key="4">
    <source>
        <dbReference type="EMBL" id="PHI30574.1"/>
    </source>
</evidence>
<comment type="caution">
    <text evidence="4">The sequence shown here is derived from an EMBL/GenBank/DDBJ whole genome shotgun (WGS) entry which is preliminary data.</text>
</comment>
<feature type="domain" description="FAD-binding" evidence="3">
    <location>
        <begin position="115"/>
        <end position="165"/>
    </location>
</feature>
<reference evidence="5" key="1">
    <citation type="submission" date="2017-09" db="EMBL/GenBank/DDBJ databases">
        <title>FDA dAtabase for Regulatory Grade micrObial Sequences (FDA-ARGOS): Supporting development and validation of Infectious Disease Dx tests.</title>
        <authorList>
            <person name="Minogue T."/>
            <person name="Wolcott M."/>
            <person name="Wasieloski L."/>
            <person name="Aguilar W."/>
            <person name="Moore D."/>
            <person name="Tallon L."/>
            <person name="Sadzewicz L."/>
            <person name="Ott S."/>
            <person name="Zhao X."/>
            <person name="Nagaraj S."/>
            <person name="Vavikolanu K."/>
            <person name="Aluvathingal J."/>
            <person name="Nadendla S."/>
            <person name="Sichtig H."/>
        </authorList>
    </citation>
    <scope>NUCLEOTIDE SEQUENCE [LARGE SCALE GENOMIC DNA]</scope>
    <source>
        <strain evidence="5">FDAARGOS_387</strain>
    </source>
</reference>
<dbReference type="InterPro" id="IPR050407">
    <property type="entry name" value="Geranylgeranyl_reductase"/>
</dbReference>
<dbReference type="GO" id="GO:0071949">
    <property type="term" value="F:FAD binding"/>
    <property type="evidence" value="ECO:0007669"/>
    <property type="project" value="InterPro"/>
</dbReference>
<dbReference type="PRINTS" id="PR00420">
    <property type="entry name" value="RNGMNOXGNASE"/>
</dbReference>
<dbReference type="Gene3D" id="3.50.50.60">
    <property type="entry name" value="FAD/NAD(P)-binding domain"/>
    <property type="match status" value="1"/>
</dbReference>
<protein>
    <recommendedName>
        <fullName evidence="2">Protein CbrA</fullName>
    </recommendedName>
</protein>